<dbReference type="InterPro" id="IPR003615">
    <property type="entry name" value="HNH_nuc"/>
</dbReference>
<accession>A0A2S8J7S4</accession>
<organism evidence="1 2">
    <name type="scientific">Rhodococcus opacus</name>
    <name type="common">Nocardia opaca</name>
    <dbReference type="NCBI Taxonomy" id="37919"/>
    <lineage>
        <taxon>Bacteria</taxon>
        <taxon>Bacillati</taxon>
        <taxon>Actinomycetota</taxon>
        <taxon>Actinomycetes</taxon>
        <taxon>Mycobacteriales</taxon>
        <taxon>Nocardiaceae</taxon>
        <taxon>Rhodococcus</taxon>
    </lineage>
</organism>
<evidence type="ECO:0000313" key="1">
    <source>
        <dbReference type="EMBL" id="PQP23096.1"/>
    </source>
</evidence>
<keyword evidence="1" id="KW-0540">Nuclease</keyword>
<sequence>MKYTREALEQAVAESTSVAGVMRYLGLKPAGGTHAHLSRQIKRFGIDTTHFTGSAHTKGKPARNRMSWEEILVERPPGSARVKPHLLRRALIEAGVEYKCVLCGLGDDWCGSPLTLHVDHIDGDPLDSRLHQIRFLCPNCHSQTPTWAGRNRWTQGGEHTG</sequence>
<reference evidence="2" key="1">
    <citation type="submission" date="2018-02" db="EMBL/GenBank/DDBJ databases">
        <title>Draft genome sequencing of Rhodococcus opacus KU647198.</title>
        <authorList>
            <person name="Zheng B.-X."/>
        </authorList>
    </citation>
    <scope>NUCLEOTIDE SEQUENCE [LARGE SCALE GENOMIC DNA]</scope>
    <source>
        <strain evidence="2">04-OD7</strain>
    </source>
</reference>
<proteinExistence type="predicted"/>
<name>A0A2S8J7S4_RHOOP</name>
<dbReference type="Proteomes" id="UP000239290">
    <property type="component" value="Unassembled WGS sequence"/>
</dbReference>
<dbReference type="CDD" id="cd00085">
    <property type="entry name" value="HNHc"/>
    <property type="match status" value="1"/>
</dbReference>
<evidence type="ECO:0000313" key="2">
    <source>
        <dbReference type="Proteomes" id="UP000239290"/>
    </source>
</evidence>
<keyword evidence="1" id="KW-0255">Endonuclease</keyword>
<protein>
    <submittedName>
        <fullName evidence="1">HNH endonuclease</fullName>
    </submittedName>
</protein>
<keyword evidence="1" id="KW-0378">Hydrolase</keyword>
<dbReference type="RefSeq" id="WP_061699027.1">
    <property type="nucleotide sequence ID" value="NZ_PUIO01000024.1"/>
</dbReference>
<gene>
    <name evidence="1" type="ORF">C5613_20710</name>
</gene>
<comment type="caution">
    <text evidence="1">The sequence shown here is derived from an EMBL/GenBank/DDBJ whole genome shotgun (WGS) entry which is preliminary data.</text>
</comment>
<dbReference type="EMBL" id="PUIO01000024">
    <property type="protein sequence ID" value="PQP23096.1"/>
    <property type="molecule type" value="Genomic_DNA"/>
</dbReference>
<dbReference type="AlphaFoldDB" id="A0A2S8J7S4"/>
<dbReference type="GO" id="GO:0004519">
    <property type="term" value="F:endonuclease activity"/>
    <property type="evidence" value="ECO:0007669"/>
    <property type="project" value="UniProtKB-KW"/>
</dbReference>